<accession>A0AA95H6Y9</accession>
<dbReference type="AlphaFoldDB" id="A0AA95H6Y9"/>
<reference evidence="1" key="2">
    <citation type="submission" date="2023-04" db="EMBL/GenBank/DDBJ databases">
        <authorList>
            <person name="Beletskiy A.V."/>
            <person name="Mardanov A.V."/>
            <person name="Ravin N.V."/>
        </authorList>
    </citation>
    <scope>NUCLEOTIDE SEQUENCE</scope>
    <source>
        <strain evidence="1">GKL-01</strain>
    </source>
</reference>
<name>A0AA95H6Y9_9GAMM</name>
<proteinExistence type="predicted"/>
<protein>
    <submittedName>
        <fullName evidence="1">Uncharacterized protein</fullName>
    </submittedName>
</protein>
<evidence type="ECO:0000313" key="1">
    <source>
        <dbReference type="EMBL" id="WGZ91977.1"/>
    </source>
</evidence>
<organism evidence="1">
    <name type="scientific">Candidatus Thiocaldithrix dubininis</name>
    <dbReference type="NCBI Taxonomy" id="3080823"/>
    <lineage>
        <taxon>Bacteria</taxon>
        <taxon>Pseudomonadati</taxon>
        <taxon>Pseudomonadota</taxon>
        <taxon>Gammaproteobacteria</taxon>
        <taxon>Thiotrichales</taxon>
        <taxon>Thiotrichaceae</taxon>
        <taxon>Candidatus Thiocaldithrix</taxon>
    </lineage>
</organism>
<gene>
    <name evidence="1" type="ORF">QJT80_05725</name>
</gene>
<dbReference type="KEGG" id="tdu:QJT80_05725"/>
<dbReference type="Proteomes" id="UP001300672">
    <property type="component" value="Chromosome"/>
</dbReference>
<reference evidence="1" key="1">
    <citation type="journal article" date="2023" name="Int. J. Mol. Sci.">
        <title>Metagenomics Revealed a New Genus 'Candidatus Thiocaldithrix dubininis' gen. nov., sp. nov. and a New Species 'Candidatus Thiothrix putei' sp. nov. in the Family Thiotrichaceae, Some Members of Which Have Traits of Both Na+- and H+-Motive Energetics.</title>
        <authorList>
            <person name="Ravin N.V."/>
            <person name="Muntyan M.S."/>
            <person name="Smolyakov D.D."/>
            <person name="Rudenko T.S."/>
            <person name="Beletsky A.V."/>
            <person name="Mardanov A.V."/>
            <person name="Grabovich M.Y."/>
        </authorList>
    </citation>
    <scope>NUCLEOTIDE SEQUENCE</scope>
    <source>
        <strain evidence="1">GKL-01</strain>
    </source>
</reference>
<sequence length="449" mass="50788">MINAQLDTATGVRLIDQQPHVFHCNHYNRSLQQTIENCRHIDNKAILLHSAAEVAYLGLSYHFKQHADLSLLDKVLYAEALYSFCGFGKLPLYQALQQASGSSQFNFSTAFSHYGRALTLNFEKRKGAGEYFDLGFTIGALSAIFEKPFSGQLTTEAISLQHAHTTFQIDYNRHKTFAYLFNLTVPDTLTGSAPGLTASADENKFATNIDEVTIQQAVSQAPLYGNQQGLIPAFGVELTQHYADYYNLISFRFEQQLTQALKERPILRDLLVYDYPALFYYKQYVQLEGLSLSRTLLIEAGHICGFNTLGGIMRSETWDALVLPMIKTREDWLFGILAIINTLGWGIWRIHDLIPGEKLVLRVWQPYESLGYLKWLGYSDHPIDYLVTGVTAALMNLLYEGDITAAPPLTLEYYYQINRSPISFWATQSRCVAMGDAYSEVTATRRQRG</sequence>
<dbReference type="EMBL" id="CP124755">
    <property type="protein sequence ID" value="WGZ91977.1"/>
    <property type="molecule type" value="Genomic_DNA"/>
</dbReference>